<proteinExistence type="predicted"/>
<gene>
    <name evidence="1" type="ORF">Sradi_3203100</name>
</gene>
<name>A0AAW2RHS4_SESRA</name>
<sequence>MVWEDVCCEKKFARCYINAYEDMFEDLCVLFGEPVPNEEVVVVPSAQPGQPEDELLVYHDAVSFEEEPAGVNAENPIVLPADVFNIISDSSDSSGDFWRVIEGYYASDSDPESVLAMPGVPSFPPHTNDFPAKMPVSPVAFIARDGKLVDTAYM</sequence>
<dbReference type="AlphaFoldDB" id="A0AAW2RHS4"/>
<comment type="caution">
    <text evidence="1">The sequence shown here is derived from an EMBL/GenBank/DDBJ whole genome shotgun (WGS) entry which is preliminary data.</text>
</comment>
<accession>A0AAW2RHS4</accession>
<protein>
    <submittedName>
        <fullName evidence="1">Uncharacterized protein</fullName>
    </submittedName>
</protein>
<dbReference type="EMBL" id="JACGWJ010000013">
    <property type="protein sequence ID" value="KAL0378976.1"/>
    <property type="molecule type" value="Genomic_DNA"/>
</dbReference>
<reference evidence="1" key="2">
    <citation type="journal article" date="2024" name="Plant">
        <title>Genomic evolution and insights into agronomic trait innovations of Sesamum species.</title>
        <authorList>
            <person name="Miao H."/>
            <person name="Wang L."/>
            <person name="Qu L."/>
            <person name="Liu H."/>
            <person name="Sun Y."/>
            <person name="Le M."/>
            <person name="Wang Q."/>
            <person name="Wei S."/>
            <person name="Zheng Y."/>
            <person name="Lin W."/>
            <person name="Duan Y."/>
            <person name="Cao H."/>
            <person name="Xiong S."/>
            <person name="Wang X."/>
            <person name="Wei L."/>
            <person name="Li C."/>
            <person name="Ma Q."/>
            <person name="Ju M."/>
            <person name="Zhao R."/>
            <person name="Li G."/>
            <person name="Mu C."/>
            <person name="Tian Q."/>
            <person name="Mei H."/>
            <person name="Zhang T."/>
            <person name="Gao T."/>
            <person name="Zhang H."/>
        </authorList>
    </citation>
    <scope>NUCLEOTIDE SEQUENCE</scope>
    <source>
        <strain evidence="1">G02</strain>
    </source>
</reference>
<reference evidence="1" key="1">
    <citation type="submission" date="2020-06" db="EMBL/GenBank/DDBJ databases">
        <authorList>
            <person name="Li T."/>
            <person name="Hu X."/>
            <person name="Zhang T."/>
            <person name="Song X."/>
            <person name="Zhang H."/>
            <person name="Dai N."/>
            <person name="Sheng W."/>
            <person name="Hou X."/>
            <person name="Wei L."/>
        </authorList>
    </citation>
    <scope>NUCLEOTIDE SEQUENCE</scope>
    <source>
        <strain evidence="1">G02</strain>
        <tissue evidence="1">Leaf</tissue>
    </source>
</reference>
<organism evidence="1">
    <name type="scientific">Sesamum radiatum</name>
    <name type="common">Black benniseed</name>
    <dbReference type="NCBI Taxonomy" id="300843"/>
    <lineage>
        <taxon>Eukaryota</taxon>
        <taxon>Viridiplantae</taxon>
        <taxon>Streptophyta</taxon>
        <taxon>Embryophyta</taxon>
        <taxon>Tracheophyta</taxon>
        <taxon>Spermatophyta</taxon>
        <taxon>Magnoliopsida</taxon>
        <taxon>eudicotyledons</taxon>
        <taxon>Gunneridae</taxon>
        <taxon>Pentapetalae</taxon>
        <taxon>asterids</taxon>
        <taxon>lamiids</taxon>
        <taxon>Lamiales</taxon>
        <taxon>Pedaliaceae</taxon>
        <taxon>Sesamum</taxon>
    </lineage>
</organism>
<evidence type="ECO:0000313" key="1">
    <source>
        <dbReference type="EMBL" id="KAL0378976.1"/>
    </source>
</evidence>